<evidence type="ECO:0000256" key="2">
    <source>
        <dbReference type="ARBA" id="ARBA00012169"/>
    </source>
</evidence>
<dbReference type="InterPro" id="IPR036940">
    <property type="entry name" value="PI3/4_kinase_cat_sf"/>
</dbReference>
<protein>
    <recommendedName>
        <fullName evidence="2">1-phosphatidylinositol 4-kinase</fullName>
        <ecNumber evidence="2">2.7.1.67</ecNumber>
    </recommendedName>
</protein>
<feature type="domain" description="PI3K/PI4K catalytic" evidence="5">
    <location>
        <begin position="1"/>
        <end position="180"/>
    </location>
</feature>
<gene>
    <name evidence="6" type="ORF">AAND1436_LOCUS17437</name>
</gene>
<dbReference type="GO" id="GO:0048015">
    <property type="term" value="P:phosphatidylinositol-mediated signaling"/>
    <property type="evidence" value="ECO:0007669"/>
    <property type="project" value="TreeGrafter"/>
</dbReference>
<keyword evidence="3" id="KW-0808">Transferase</keyword>
<dbReference type="EMBL" id="HBGQ01035396">
    <property type="protein sequence ID" value="CAD9423138.1"/>
    <property type="molecule type" value="Transcribed_RNA"/>
</dbReference>
<name>A0A7S2FYW1_9DINO</name>
<dbReference type="PANTHER" id="PTHR10048">
    <property type="entry name" value="PHOSPHATIDYLINOSITOL KINASE"/>
    <property type="match status" value="1"/>
</dbReference>
<evidence type="ECO:0000313" key="6">
    <source>
        <dbReference type="EMBL" id="CAD9423138.1"/>
    </source>
</evidence>
<keyword evidence="4" id="KW-0418">Kinase</keyword>
<dbReference type="InterPro" id="IPR000403">
    <property type="entry name" value="PI3/4_kinase_cat_dom"/>
</dbReference>
<dbReference type="GO" id="GO:0046854">
    <property type="term" value="P:phosphatidylinositol phosphate biosynthetic process"/>
    <property type="evidence" value="ECO:0007669"/>
    <property type="project" value="InterPro"/>
</dbReference>
<dbReference type="PANTHER" id="PTHR10048:SF22">
    <property type="entry name" value="PHOSPHATIDYLINOSITOL 4-KINASE BETA"/>
    <property type="match status" value="1"/>
</dbReference>
<evidence type="ECO:0000256" key="3">
    <source>
        <dbReference type="ARBA" id="ARBA00022679"/>
    </source>
</evidence>
<dbReference type="GO" id="GO:0005737">
    <property type="term" value="C:cytoplasm"/>
    <property type="evidence" value="ECO:0007669"/>
    <property type="project" value="TreeGrafter"/>
</dbReference>
<comment type="catalytic activity">
    <reaction evidence="1">
        <text>a 1,2-diacyl-sn-glycero-3-phospho-(1D-myo-inositol) + ATP = a 1,2-diacyl-sn-glycero-3-phospho-(1D-myo-inositol 4-phosphate) + ADP + H(+)</text>
        <dbReference type="Rhea" id="RHEA:19877"/>
        <dbReference type="ChEBI" id="CHEBI:15378"/>
        <dbReference type="ChEBI" id="CHEBI:30616"/>
        <dbReference type="ChEBI" id="CHEBI:57880"/>
        <dbReference type="ChEBI" id="CHEBI:58178"/>
        <dbReference type="ChEBI" id="CHEBI:456216"/>
        <dbReference type="EC" id="2.7.1.67"/>
    </reaction>
</comment>
<dbReference type="PROSITE" id="PS50290">
    <property type="entry name" value="PI3_4_KINASE_3"/>
    <property type="match status" value="1"/>
</dbReference>
<dbReference type="EC" id="2.7.1.67" evidence="2"/>
<dbReference type="GO" id="GO:0016020">
    <property type="term" value="C:membrane"/>
    <property type="evidence" value="ECO:0007669"/>
    <property type="project" value="TreeGrafter"/>
</dbReference>
<dbReference type="SMART" id="SM00146">
    <property type="entry name" value="PI3Kc"/>
    <property type="match status" value="1"/>
</dbReference>
<dbReference type="FunFam" id="1.10.1070.11:FF:000016">
    <property type="entry name" value="PIK1p Phosphatidylinositol 4-kinase"/>
    <property type="match status" value="1"/>
</dbReference>
<evidence type="ECO:0000259" key="5">
    <source>
        <dbReference type="PROSITE" id="PS50290"/>
    </source>
</evidence>
<dbReference type="SUPFAM" id="SSF56112">
    <property type="entry name" value="Protein kinase-like (PK-like)"/>
    <property type="match status" value="1"/>
</dbReference>
<accession>A0A7S2FYW1</accession>
<reference evidence="6" key="1">
    <citation type="submission" date="2021-01" db="EMBL/GenBank/DDBJ databases">
        <authorList>
            <person name="Corre E."/>
            <person name="Pelletier E."/>
            <person name="Niang G."/>
            <person name="Scheremetjew M."/>
            <person name="Finn R."/>
            <person name="Kale V."/>
            <person name="Holt S."/>
            <person name="Cochrane G."/>
            <person name="Meng A."/>
            <person name="Brown T."/>
            <person name="Cohen L."/>
        </authorList>
    </citation>
    <scope>NUCLEOTIDE SEQUENCE</scope>
    <source>
        <strain evidence="6">CCMP2222</strain>
    </source>
</reference>
<dbReference type="InterPro" id="IPR011009">
    <property type="entry name" value="Kinase-like_dom_sf"/>
</dbReference>
<sequence>MKKRVPGKSLAEIFRIAFADRLFEATQNFIESCAAYNLVVYFLQVKDRHNGNLMMDSSGHVVHVDFGFMLSNSPGGNMAFEQSPFKLTQEFLDVMEGEFSEQYYYFRVLVIRGFLEARKHMERILLQVRMLLSSSKLPCFREGTEVVMQGLRDRFFTDLAEEECVEKVVELIEESVNNWRTIQYDNYQRLVNGIL</sequence>
<dbReference type="Gene3D" id="1.10.1070.11">
    <property type="entry name" value="Phosphatidylinositol 3-/4-kinase, catalytic domain"/>
    <property type="match status" value="1"/>
</dbReference>
<organism evidence="6">
    <name type="scientific">Alexandrium andersonii</name>
    <dbReference type="NCBI Taxonomy" id="327968"/>
    <lineage>
        <taxon>Eukaryota</taxon>
        <taxon>Sar</taxon>
        <taxon>Alveolata</taxon>
        <taxon>Dinophyceae</taxon>
        <taxon>Gonyaulacales</taxon>
        <taxon>Pyrocystaceae</taxon>
        <taxon>Alexandrium</taxon>
    </lineage>
</organism>
<proteinExistence type="predicted"/>
<dbReference type="AlphaFoldDB" id="A0A7S2FYW1"/>
<evidence type="ECO:0000256" key="1">
    <source>
        <dbReference type="ARBA" id="ARBA00001686"/>
    </source>
</evidence>
<dbReference type="GO" id="GO:0004430">
    <property type="term" value="F:1-phosphatidylinositol 4-kinase activity"/>
    <property type="evidence" value="ECO:0007669"/>
    <property type="project" value="UniProtKB-EC"/>
</dbReference>
<evidence type="ECO:0000256" key="4">
    <source>
        <dbReference type="ARBA" id="ARBA00022777"/>
    </source>
</evidence>
<dbReference type="Pfam" id="PF00454">
    <property type="entry name" value="PI3_PI4_kinase"/>
    <property type="match status" value="1"/>
</dbReference>
<dbReference type="InterPro" id="IPR015433">
    <property type="entry name" value="PI3/4_kinase"/>
</dbReference>